<proteinExistence type="predicted"/>
<keyword evidence="3" id="KW-1185">Reference proteome</keyword>
<feature type="transmembrane region" description="Helical" evidence="1">
    <location>
        <begin position="98"/>
        <end position="118"/>
    </location>
</feature>
<gene>
    <name evidence="2" type="ORF">F3168_09590</name>
</gene>
<keyword evidence="1" id="KW-1133">Transmembrane helix</keyword>
<keyword evidence="1" id="KW-0812">Transmembrane</keyword>
<accession>A0A7C9GQA7</accession>
<dbReference type="Proteomes" id="UP000481327">
    <property type="component" value="Unassembled WGS sequence"/>
</dbReference>
<feature type="transmembrane region" description="Helical" evidence="1">
    <location>
        <begin position="130"/>
        <end position="157"/>
    </location>
</feature>
<feature type="transmembrane region" description="Helical" evidence="1">
    <location>
        <begin position="68"/>
        <end position="86"/>
    </location>
</feature>
<feature type="transmembrane region" description="Helical" evidence="1">
    <location>
        <begin position="225"/>
        <end position="247"/>
    </location>
</feature>
<sequence length="421" mass="44924">MIATPTPAPRLPIAALLLALIFMPTLVFYAGLTSSLALGAAFAALLIIVTVAAFPIGLQRPLATTTSWFLVVSLVLTLHLLIAGLLRPVDIPHALGSYAPLLLMALGGCALSVAVQNVPSAQFDAAIRIGFWALVLVSLLPIIGLDVARIYVGLGYYAKPVFPFTEPSHLALILMPFFLYVCVTAPLRQRLFLLGLGLLLVIILESLVLATGWLLVALICMRGLVLPMAIVGILGVVLTQLDLTYYLDRLDFSGDSQNLSTLVYLQGWELIDEALRDTQGWGQGFQQLGLLGTDSPISTVIYALIGNDSNLRDGGFLTAKIVGEFGLLGIALIAALLVVIARSALALRRVARRPTRQNPTLVFADAVFIGLFVELALRSTSYFSGNALLVVMAAHLRFGQRSSAGMAFISTEKPSGISTEG</sequence>
<feature type="transmembrane region" description="Helical" evidence="1">
    <location>
        <begin position="325"/>
        <end position="347"/>
    </location>
</feature>
<keyword evidence="1" id="KW-0472">Membrane</keyword>
<evidence type="ECO:0000313" key="3">
    <source>
        <dbReference type="Proteomes" id="UP000481327"/>
    </source>
</evidence>
<feature type="transmembrane region" description="Helical" evidence="1">
    <location>
        <begin position="194"/>
        <end position="219"/>
    </location>
</feature>
<evidence type="ECO:0000256" key="1">
    <source>
        <dbReference type="SAM" id="Phobius"/>
    </source>
</evidence>
<feature type="transmembrane region" description="Helical" evidence="1">
    <location>
        <begin position="169"/>
        <end position="187"/>
    </location>
</feature>
<evidence type="ECO:0000313" key="2">
    <source>
        <dbReference type="EMBL" id="MQT17513.1"/>
    </source>
</evidence>
<dbReference type="OrthoDB" id="7559198at2"/>
<dbReference type="RefSeq" id="WP_152577968.1">
    <property type="nucleotide sequence ID" value="NZ_JAATJI010000002.1"/>
</dbReference>
<evidence type="ECO:0008006" key="4">
    <source>
        <dbReference type="Google" id="ProtNLM"/>
    </source>
</evidence>
<comment type="caution">
    <text evidence="2">The sequence shown here is derived from an EMBL/GenBank/DDBJ whole genome shotgun (WGS) entry which is preliminary data.</text>
</comment>
<feature type="transmembrane region" description="Helical" evidence="1">
    <location>
        <begin position="359"/>
        <end position="377"/>
    </location>
</feature>
<protein>
    <recommendedName>
        <fullName evidence="4">O-antigen ligase domain-containing protein</fullName>
    </recommendedName>
</protein>
<dbReference type="AlphaFoldDB" id="A0A7C9GQA7"/>
<reference evidence="2 3" key="1">
    <citation type="submission" date="2019-09" db="EMBL/GenBank/DDBJ databases">
        <title>Polymorphobacter sp. isolated from a lake in China.</title>
        <authorList>
            <person name="Liu Z."/>
        </authorList>
    </citation>
    <scope>NUCLEOTIDE SEQUENCE [LARGE SCALE GENOMIC DNA]</scope>
    <source>
        <strain evidence="2 3">D40P</strain>
    </source>
</reference>
<feature type="transmembrane region" description="Helical" evidence="1">
    <location>
        <begin position="12"/>
        <end position="30"/>
    </location>
</feature>
<name>A0A7C9GQA7_9SPHN</name>
<feature type="transmembrane region" description="Helical" evidence="1">
    <location>
        <begin position="36"/>
        <end position="56"/>
    </location>
</feature>
<organism evidence="2 3">
    <name type="scientific">Sandarakinorhabdus fusca</name>
    <dbReference type="NCBI Taxonomy" id="1439888"/>
    <lineage>
        <taxon>Bacteria</taxon>
        <taxon>Pseudomonadati</taxon>
        <taxon>Pseudomonadota</taxon>
        <taxon>Alphaproteobacteria</taxon>
        <taxon>Sphingomonadales</taxon>
        <taxon>Sphingosinicellaceae</taxon>
        <taxon>Sandarakinorhabdus</taxon>
    </lineage>
</organism>
<feature type="transmembrane region" description="Helical" evidence="1">
    <location>
        <begin position="288"/>
        <end position="305"/>
    </location>
</feature>
<dbReference type="EMBL" id="WIOL01000003">
    <property type="protein sequence ID" value="MQT17513.1"/>
    <property type="molecule type" value="Genomic_DNA"/>
</dbReference>